<dbReference type="InterPro" id="IPR038546">
    <property type="entry name" value="Hen1_N_sf"/>
</dbReference>
<keyword evidence="2" id="KW-0436">Ligase</keyword>
<gene>
    <name evidence="2" type="ORF">Pan54_03660</name>
</gene>
<dbReference type="Pfam" id="PF12623">
    <property type="entry name" value="Hen1_L"/>
    <property type="match status" value="1"/>
</dbReference>
<dbReference type="EMBL" id="SJPG01000001">
    <property type="protein sequence ID" value="TWT59657.1"/>
    <property type="molecule type" value="Genomic_DNA"/>
</dbReference>
<dbReference type="GO" id="GO:0016874">
    <property type="term" value="F:ligase activity"/>
    <property type="evidence" value="ECO:0007669"/>
    <property type="project" value="UniProtKB-KW"/>
</dbReference>
<evidence type="ECO:0000259" key="1">
    <source>
        <dbReference type="Pfam" id="PF12623"/>
    </source>
</evidence>
<dbReference type="AlphaFoldDB" id="A0A5C5X946"/>
<feature type="domain" description="Hen1 N-terminal" evidence="1">
    <location>
        <begin position="10"/>
        <end position="51"/>
    </location>
</feature>
<proteinExistence type="predicted"/>
<dbReference type="InterPro" id="IPR024740">
    <property type="entry name" value="Hen1_N"/>
</dbReference>
<dbReference type="Gene3D" id="3.30.1610.20">
    <property type="entry name" value="Hen1, N-terminal domain"/>
    <property type="match status" value="1"/>
</dbReference>
<organism evidence="2 3">
    <name type="scientific">Rubinisphaera italica</name>
    <dbReference type="NCBI Taxonomy" id="2527969"/>
    <lineage>
        <taxon>Bacteria</taxon>
        <taxon>Pseudomonadati</taxon>
        <taxon>Planctomycetota</taxon>
        <taxon>Planctomycetia</taxon>
        <taxon>Planctomycetales</taxon>
        <taxon>Planctomycetaceae</taxon>
        <taxon>Rubinisphaera</taxon>
    </lineage>
</organism>
<sequence>MHGFWFRTVRVAISKVFRSAMSGICNDRPELAQTELPLTARIDVLPVRGADLQLFDQWYSELALIV</sequence>
<dbReference type="Proteomes" id="UP000316095">
    <property type="component" value="Unassembled WGS sequence"/>
</dbReference>
<reference evidence="2 3" key="1">
    <citation type="submission" date="2019-02" db="EMBL/GenBank/DDBJ databases">
        <title>Deep-cultivation of Planctomycetes and their phenomic and genomic characterization uncovers novel biology.</title>
        <authorList>
            <person name="Wiegand S."/>
            <person name="Jogler M."/>
            <person name="Boedeker C."/>
            <person name="Pinto D."/>
            <person name="Vollmers J."/>
            <person name="Rivas-Marin E."/>
            <person name="Kohn T."/>
            <person name="Peeters S.H."/>
            <person name="Heuer A."/>
            <person name="Rast P."/>
            <person name="Oberbeckmann S."/>
            <person name="Bunk B."/>
            <person name="Jeske O."/>
            <person name="Meyerdierks A."/>
            <person name="Storesund J.E."/>
            <person name="Kallscheuer N."/>
            <person name="Luecker S."/>
            <person name="Lage O.M."/>
            <person name="Pohl T."/>
            <person name="Merkel B.J."/>
            <person name="Hornburger P."/>
            <person name="Mueller R.-W."/>
            <person name="Bruemmer F."/>
            <person name="Labrenz M."/>
            <person name="Spormann A.M."/>
            <person name="Op Den Camp H."/>
            <person name="Overmann J."/>
            <person name="Amann R."/>
            <person name="Jetten M.S.M."/>
            <person name="Mascher T."/>
            <person name="Medema M.H."/>
            <person name="Devos D.P."/>
            <person name="Kaster A.-K."/>
            <person name="Ovreas L."/>
            <person name="Rohde M."/>
            <person name="Galperin M.Y."/>
            <person name="Jogler C."/>
        </authorList>
    </citation>
    <scope>NUCLEOTIDE SEQUENCE [LARGE SCALE GENOMIC DNA]</scope>
    <source>
        <strain evidence="2 3">Pan54</strain>
    </source>
</reference>
<keyword evidence="3" id="KW-1185">Reference proteome</keyword>
<evidence type="ECO:0000313" key="2">
    <source>
        <dbReference type="EMBL" id="TWT59657.1"/>
    </source>
</evidence>
<evidence type="ECO:0000313" key="3">
    <source>
        <dbReference type="Proteomes" id="UP000316095"/>
    </source>
</evidence>
<comment type="caution">
    <text evidence="2">The sequence shown here is derived from an EMBL/GenBank/DDBJ whole genome shotgun (WGS) entry which is preliminary data.</text>
</comment>
<name>A0A5C5X946_9PLAN</name>
<accession>A0A5C5X946</accession>
<protein>
    <submittedName>
        <fullName evidence="2">RNA repair, ligase-Pnkp-associating, region of Hen1</fullName>
    </submittedName>
</protein>